<dbReference type="Gene3D" id="3.40.50.300">
    <property type="entry name" value="P-loop containing nucleotide triphosphate hydrolases"/>
    <property type="match status" value="1"/>
</dbReference>
<sequence>MLSELVSDLESADVVLIDGRSGSGKTSLAAQLVGHLQAQGRAVQQLCVEDLYPGWDGLAEGSRAVAEVLATGRYQRYDWVRGEFAEWVELVADSSAPRADRVDAIPVLVVEGCGAVTRESIAAATAWAERTGRGIVFSVWLDVPAEVRRSRALARDGEMFRPHWERWAAQEEALFARTQPELLVDRVLQSPAYDTGSAILP</sequence>
<reference evidence="1 2" key="1">
    <citation type="submission" date="2020-03" db="EMBL/GenBank/DDBJ databases">
        <title>Leucobacter sp. nov., isolated from beetles.</title>
        <authorList>
            <person name="Hyun D.-W."/>
            <person name="Bae J.-W."/>
        </authorList>
    </citation>
    <scope>NUCLEOTIDE SEQUENCE [LARGE SCALE GENOMIC DNA]</scope>
    <source>
        <strain evidence="1 2">HDW9A</strain>
    </source>
</reference>
<dbReference type="SUPFAM" id="SSF52540">
    <property type="entry name" value="P-loop containing nucleoside triphosphate hydrolases"/>
    <property type="match status" value="1"/>
</dbReference>
<dbReference type="InterPro" id="IPR027417">
    <property type="entry name" value="P-loop_NTPase"/>
</dbReference>
<name>A0ABX6JZJ6_9MICO</name>
<evidence type="ECO:0000313" key="1">
    <source>
        <dbReference type="EMBL" id="QIM18210.1"/>
    </source>
</evidence>
<evidence type="ECO:0000313" key="2">
    <source>
        <dbReference type="Proteomes" id="UP000503441"/>
    </source>
</evidence>
<keyword evidence="2" id="KW-1185">Reference proteome</keyword>
<protein>
    <recommendedName>
        <fullName evidence="3">Uridine kinase</fullName>
    </recommendedName>
</protein>
<evidence type="ECO:0008006" key="3">
    <source>
        <dbReference type="Google" id="ProtNLM"/>
    </source>
</evidence>
<dbReference type="EMBL" id="CP049933">
    <property type="protein sequence ID" value="QIM18210.1"/>
    <property type="molecule type" value="Genomic_DNA"/>
</dbReference>
<dbReference type="RefSeq" id="WP_166329576.1">
    <property type="nucleotide sequence ID" value="NZ_CP049933.1"/>
</dbReference>
<accession>A0ABX6JZJ6</accession>
<dbReference type="Proteomes" id="UP000503441">
    <property type="component" value="Chromosome"/>
</dbReference>
<proteinExistence type="predicted"/>
<organism evidence="1 2">
    <name type="scientific">Leucobacter coleopterorum</name>
    <dbReference type="NCBI Taxonomy" id="2714933"/>
    <lineage>
        <taxon>Bacteria</taxon>
        <taxon>Bacillati</taxon>
        <taxon>Actinomycetota</taxon>
        <taxon>Actinomycetes</taxon>
        <taxon>Micrococcales</taxon>
        <taxon>Microbacteriaceae</taxon>
        <taxon>Leucobacter</taxon>
    </lineage>
</organism>
<gene>
    <name evidence="1" type="ORF">G7066_05245</name>
</gene>